<gene>
    <name evidence="19" type="ORF">BO85DRAFT_464418</name>
</gene>
<feature type="compositionally biased region" description="Low complexity" evidence="15">
    <location>
        <begin position="1167"/>
        <end position="1183"/>
    </location>
</feature>
<evidence type="ECO:0000313" key="19">
    <source>
        <dbReference type="EMBL" id="RAH51818.1"/>
    </source>
</evidence>
<keyword evidence="9 14" id="KW-0663">Pyridoxal phosphate</keyword>
<dbReference type="NCBIfam" id="NF000586">
    <property type="entry name" value="PRK00011.1"/>
    <property type="match status" value="1"/>
</dbReference>
<dbReference type="PROSITE" id="PS51635">
    <property type="entry name" value="PNPLA"/>
    <property type="match status" value="1"/>
</dbReference>
<evidence type="ECO:0000256" key="11">
    <source>
        <dbReference type="ARBA" id="ARBA00023098"/>
    </source>
</evidence>
<dbReference type="InterPro" id="IPR016035">
    <property type="entry name" value="Acyl_Trfase/lysoPLipase"/>
</dbReference>
<dbReference type="Pfam" id="PF01734">
    <property type="entry name" value="Patatin"/>
    <property type="match status" value="1"/>
</dbReference>
<keyword evidence="7 14" id="KW-0554">One-carbon metabolism</keyword>
<evidence type="ECO:0000256" key="15">
    <source>
        <dbReference type="SAM" id="MobiDB-lite"/>
    </source>
</evidence>
<evidence type="ECO:0000256" key="2">
    <source>
        <dbReference type="ARBA" id="ARBA00001933"/>
    </source>
</evidence>
<accession>A0A8G1VIK7</accession>
<dbReference type="EMBL" id="KZ825092">
    <property type="protein sequence ID" value="RAH51818.1"/>
    <property type="molecule type" value="Genomic_DNA"/>
</dbReference>
<comment type="pathway">
    <text evidence="5 14">One-carbon metabolism; tetrahydrofolate interconversion.</text>
</comment>
<dbReference type="GO" id="GO:0030151">
    <property type="term" value="F:molybdenum ion binding"/>
    <property type="evidence" value="ECO:0007669"/>
    <property type="project" value="InterPro"/>
</dbReference>
<keyword evidence="12" id="KW-0496">Mitochondrion</keyword>
<dbReference type="PROSITE" id="PS51340">
    <property type="entry name" value="MOSC"/>
    <property type="match status" value="1"/>
</dbReference>
<evidence type="ECO:0000259" key="17">
    <source>
        <dbReference type="PROSITE" id="PS51340"/>
    </source>
</evidence>
<feature type="compositionally biased region" description="Basic residues" evidence="15">
    <location>
        <begin position="1590"/>
        <end position="1599"/>
    </location>
</feature>
<evidence type="ECO:0000256" key="12">
    <source>
        <dbReference type="ARBA" id="ARBA00023128"/>
    </source>
</evidence>
<keyword evidence="16" id="KW-0812">Transmembrane</keyword>
<evidence type="ECO:0000259" key="18">
    <source>
        <dbReference type="PROSITE" id="PS51635"/>
    </source>
</evidence>
<comment type="caution">
    <text evidence="13">Lacks conserved residue(s) required for the propagation of feature annotation.</text>
</comment>
<dbReference type="Gene3D" id="3.40.1090.10">
    <property type="entry name" value="Cytosolic phospholipase A2 catalytic domain"/>
    <property type="match status" value="1"/>
</dbReference>
<dbReference type="EC" id="2.1.2.1" evidence="14"/>
<reference evidence="19 20" key="1">
    <citation type="submission" date="2018-02" db="EMBL/GenBank/DDBJ databases">
        <title>The genomes of Aspergillus section Nigri reveals drivers in fungal speciation.</title>
        <authorList>
            <consortium name="DOE Joint Genome Institute"/>
            <person name="Vesth T.C."/>
            <person name="Nybo J."/>
            <person name="Theobald S."/>
            <person name="Brandl J."/>
            <person name="Frisvad J.C."/>
            <person name="Nielsen K.F."/>
            <person name="Lyhne E.K."/>
            <person name="Kogle M.E."/>
            <person name="Kuo A."/>
            <person name="Riley R."/>
            <person name="Clum A."/>
            <person name="Nolan M."/>
            <person name="Lipzen A."/>
            <person name="Salamov A."/>
            <person name="Henrissat B."/>
            <person name="Wiebenga A."/>
            <person name="De vries R.P."/>
            <person name="Grigoriev I.V."/>
            <person name="Mortensen U.H."/>
            <person name="Andersen M.R."/>
            <person name="Baker S.E."/>
        </authorList>
    </citation>
    <scope>NUCLEOTIDE SEQUENCE [LARGE SCALE GENOMIC DNA]</scope>
    <source>
        <strain evidence="19 20">CBS 112811</strain>
    </source>
</reference>
<feature type="transmembrane region" description="Helical" evidence="16">
    <location>
        <begin position="766"/>
        <end position="784"/>
    </location>
</feature>
<evidence type="ECO:0000256" key="1">
    <source>
        <dbReference type="ARBA" id="ARBA00001528"/>
    </source>
</evidence>
<evidence type="ECO:0000256" key="13">
    <source>
        <dbReference type="PROSITE-ProRule" id="PRU01161"/>
    </source>
</evidence>
<dbReference type="InterPro" id="IPR005303">
    <property type="entry name" value="MOCOS_middle"/>
</dbReference>
<dbReference type="Pfam" id="PF00464">
    <property type="entry name" value="SHMT"/>
    <property type="match status" value="1"/>
</dbReference>
<feature type="compositionally biased region" description="Low complexity" evidence="15">
    <location>
        <begin position="1551"/>
        <end position="1574"/>
    </location>
</feature>
<feature type="compositionally biased region" description="Polar residues" evidence="15">
    <location>
        <begin position="1141"/>
        <end position="1166"/>
    </location>
</feature>
<feature type="domain" description="MOSC" evidence="17">
    <location>
        <begin position="801"/>
        <end position="956"/>
    </location>
</feature>
<keyword evidence="16" id="KW-0472">Membrane</keyword>
<dbReference type="GO" id="GO:0030170">
    <property type="term" value="F:pyridoxal phosphate binding"/>
    <property type="evidence" value="ECO:0007669"/>
    <property type="project" value="InterPro"/>
</dbReference>
<organism evidence="19 20">
    <name type="scientific">Aspergillus piperis CBS 112811</name>
    <dbReference type="NCBI Taxonomy" id="1448313"/>
    <lineage>
        <taxon>Eukaryota</taxon>
        <taxon>Fungi</taxon>
        <taxon>Dikarya</taxon>
        <taxon>Ascomycota</taxon>
        <taxon>Pezizomycotina</taxon>
        <taxon>Eurotiomycetes</taxon>
        <taxon>Eurotiomycetidae</taxon>
        <taxon>Eurotiales</taxon>
        <taxon>Aspergillaceae</taxon>
        <taxon>Aspergillus</taxon>
        <taxon>Aspergillus subgen. Circumdati</taxon>
    </lineage>
</organism>
<dbReference type="CDD" id="cd07216">
    <property type="entry name" value="Pat17_PNPLA8_PNPLA9_like3"/>
    <property type="match status" value="1"/>
</dbReference>
<dbReference type="SUPFAM" id="SSF52151">
    <property type="entry name" value="FabD/lysophospholipase-like"/>
    <property type="match status" value="1"/>
</dbReference>
<feature type="compositionally biased region" description="Polar residues" evidence="15">
    <location>
        <begin position="1511"/>
        <end position="1523"/>
    </location>
</feature>
<dbReference type="GeneID" id="37165383"/>
<evidence type="ECO:0000256" key="8">
    <source>
        <dbReference type="ARBA" id="ARBA00022679"/>
    </source>
</evidence>
<evidence type="ECO:0000256" key="3">
    <source>
        <dbReference type="ARBA" id="ARBA00002224"/>
    </source>
</evidence>
<dbReference type="InterPro" id="IPR001085">
    <property type="entry name" value="Ser_HO-MeTrfase"/>
</dbReference>
<dbReference type="GO" id="GO:0046486">
    <property type="term" value="P:glycerolipid metabolic process"/>
    <property type="evidence" value="ECO:0007669"/>
    <property type="project" value="UniProtKB-ARBA"/>
</dbReference>
<dbReference type="GO" id="GO:0005739">
    <property type="term" value="C:mitochondrion"/>
    <property type="evidence" value="ECO:0007669"/>
    <property type="project" value="UniProtKB-SubCell"/>
</dbReference>
<keyword evidence="10" id="KW-0809">Transit peptide</keyword>
<feature type="region of interest" description="Disordered" evidence="15">
    <location>
        <begin position="41"/>
        <end position="60"/>
    </location>
</feature>
<dbReference type="GO" id="GO:0035999">
    <property type="term" value="P:tetrahydrofolate interconversion"/>
    <property type="evidence" value="ECO:0007669"/>
    <property type="project" value="UniProtKB-UniPathway"/>
</dbReference>
<proteinExistence type="inferred from homology"/>
<keyword evidence="20" id="KW-1185">Reference proteome</keyword>
<dbReference type="PROSITE" id="PS00096">
    <property type="entry name" value="SHMT"/>
    <property type="match status" value="1"/>
</dbReference>
<keyword evidence="8 14" id="KW-0808">Transferase</keyword>
<feature type="compositionally biased region" description="Polar residues" evidence="15">
    <location>
        <begin position="45"/>
        <end position="59"/>
    </location>
</feature>
<evidence type="ECO:0000256" key="6">
    <source>
        <dbReference type="ARBA" id="ARBA00006376"/>
    </source>
</evidence>
<feature type="domain" description="PNPLA" evidence="18">
    <location>
        <begin position="1017"/>
        <end position="1287"/>
    </location>
</feature>
<evidence type="ECO:0000256" key="7">
    <source>
        <dbReference type="ARBA" id="ARBA00022563"/>
    </source>
</evidence>
<dbReference type="SUPFAM" id="SSF53383">
    <property type="entry name" value="PLP-dependent transferases"/>
    <property type="match status" value="1"/>
</dbReference>
<dbReference type="Gene3D" id="3.40.640.10">
    <property type="entry name" value="Type I PLP-dependent aspartate aminotransferase-like (Major domain)"/>
    <property type="match status" value="1"/>
</dbReference>
<dbReference type="Pfam" id="PF03473">
    <property type="entry name" value="MOSC"/>
    <property type="match status" value="1"/>
</dbReference>
<evidence type="ECO:0000256" key="16">
    <source>
        <dbReference type="SAM" id="Phobius"/>
    </source>
</evidence>
<dbReference type="InterPro" id="IPR015421">
    <property type="entry name" value="PyrdxlP-dep_Trfase_major"/>
</dbReference>
<dbReference type="InterPro" id="IPR049943">
    <property type="entry name" value="Ser_HO-MeTrfase-like"/>
</dbReference>
<dbReference type="GO" id="GO:0019264">
    <property type="term" value="P:glycine biosynthetic process from serine"/>
    <property type="evidence" value="ECO:0007669"/>
    <property type="project" value="InterPro"/>
</dbReference>
<dbReference type="RefSeq" id="XP_025509740.1">
    <property type="nucleotide sequence ID" value="XM_025661981.1"/>
</dbReference>
<evidence type="ECO:0000256" key="14">
    <source>
        <dbReference type="RuleBase" id="RU000585"/>
    </source>
</evidence>
<evidence type="ECO:0000256" key="4">
    <source>
        <dbReference type="ARBA" id="ARBA00004173"/>
    </source>
</evidence>
<comment type="cofactor">
    <cofactor evidence="2 14">
        <name>pyridoxal 5'-phosphate</name>
        <dbReference type="ChEBI" id="CHEBI:597326"/>
    </cofactor>
</comment>
<comment type="similarity">
    <text evidence="6 14">Belongs to the SHMT family.</text>
</comment>
<protein>
    <recommendedName>
        <fullName evidence="14">Serine hydroxymethyltransferase</fullName>
        <ecNumber evidence="14">2.1.2.1</ecNumber>
    </recommendedName>
</protein>
<sequence>MLSRCGRQASRLIPRTASSAIRSTAIPLQLRPAVVAPLRLPGQGRSVSSSTREGQQTLLSAPLEESDPAIYDILQKEKKRQQHFINLIPSENFTSQAVLDALGSVMQNKYSEGYPGARYYGGNEHIDASERLCQQRALETFGLNPEEWGVNVQPLSGSPANLYAISAILNTHDRLMGLDLPHGGHLSHGYQTPTKKISFISKYFETLPYRLDESTGLIDYDALEKQALLYRPKLIIAGTSAYSRLIDYPRMRQIADAAGAYLLSDMAHISGLVAADVLPSPFAHSDVVTTTTHKSLRGPRGAMIFFRKGVRRTDKKVNPEMYDLEGPINASVFPGHQGGPHNHTITALAVALKQAQSPEFKTYQQTVLANAKALADRLGSPLSNGGLGYNIVSGGTDNHLVLVDLKNRGVDGARVERVLELCGVASNKNTVPGDKSALKPGGLRLGTPAMTTRGFQPEDFRRVADIVDRAVIITQKLDKAAKESAAAKGVKNPNTVKAFLEYVREGEEIPEIVLLRQEVEDWAGTFSLPWAKDDQSFILTLYPFFLSIYHIFTIILLLLNTKSPCTSVKYIIPHIHARIPISMVVILTTINQKLYTYPIKSLQGVPISNATFTRTGFPYDRHYMLLKVLPNGEYKNMHVPHFPEMSLFYTDIIHSDDDKKASGSESSRIVVTYRPPAADQSQSQRKLEVPLIPDTAGLEEVEVVMHQSPTKGYIMREEYNGWFSECFGYRVVLVYLGGNYRGVLGSFAPEKSAAHRGIHGWWWRDGVLGLGTGLVGVMILLSWVGMSMGILGSIGATGAAGAVVWYGAGRQNKKEEQITFADTAPYLIVSRTSVEDVSARLAGNEEMDVTKARPNIVISGAETAFEEDFWAEVQIGEPGSAKLLLTANCIRCQSLNVDYTTGKMGTGESGTVLKKLMKDRRVDKGAKFSPVFGRYGFLDGGSDGRTVRVGDAVVVARRVKERTVYGECATVLPSESSCYLHIPPIDPSSSVSPGGVMDYSVNLRRKDTTKGPPLRILSLDGGGVRGYSMLIILQELMYRVYVECEGKAPRRDEIPKPCDHFDLIVGTGTGGLIALMLGRLRLDLETCKDVYVRMTRRVFETDKTFAGIPFHKTLFKASKLEEAIRECVREHTVFEAEGNDLSPSARNSLASAPFSPNSMSVPQRSGSRASFSTTGSHSSGHASQRNSTFVNGLRWGNPDALLYDNREYRTKTAVTALYKGTTSRNGSTVLLRSYDSRKEPPPEFNCTVWQAGRATSATGLAFKPIQIGQHVFIDEGAGTYNPSPQALDEAVMNEWPGREIGVFVSVGTGKRPPGTNNRQHEWWEDFFGDALGTFAEARRRLIAKIEGCEDIHLAMLRDHLAKRNVSKDNYYRLNVEVGVGEFGMNEWNRLADISTNTRRYLTRPEVKHQILDAGVKFAKIERQHRRLADHAAAGQVDDGTSSIMHSPVLSVPPPSHPMAVELPAELPGDFVPYITTEDSLPAHPTPQDTVLPSPGRTSGDLASPGAGEVSRPSSRTHGSSRPSTGHGHDGMPPPVPPKTPIPYPSEYPSELGGIPMPMPTTTSPGHSHSGSLSGKLRPPYPVDEPPVVNKQRKPSYHVR</sequence>
<evidence type="ECO:0000256" key="9">
    <source>
        <dbReference type="ARBA" id="ARBA00022898"/>
    </source>
</evidence>
<feature type="compositionally biased region" description="Pro residues" evidence="15">
    <location>
        <begin position="1531"/>
        <end position="1545"/>
    </location>
</feature>
<evidence type="ECO:0000313" key="20">
    <source>
        <dbReference type="Proteomes" id="UP000249526"/>
    </source>
</evidence>
<keyword evidence="11" id="KW-0443">Lipid metabolism</keyword>
<dbReference type="InterPro" id="IPR019798">
    <property type="entry name" value="Ser_HO-MeTrfase_PLP_BS"/>
</dbReference>
<dbReference type="GO" id="GO:0004372">
    <property type="term" value="F:glycine hydroxymethyltransferase activity"/>
    <property type="evidence" value="ECO:0007669"/>
    <property type="project" value="UniProtKB-EC"/>
</dbReference>
<feature type="short sequence motif" description="GXGXXG" evidence="13">
    <location>
        <begin position="1021"/>
        <end position="1026"/>
    </location>
</feature>
<dbReference type="HAMAP" id="MF_00051">
    <property type="entry name" value="SHMT"/>
    <property type="match status" value="1"/>
</dbReference>
<feature type="region of interest" description="Disordered" evidence="15">
    <location>
        <begin position="1139"/>
        <end position="1189"/>
    </location>
</feature>
<dbReference type="InterPro" id="IPR015424">
    <property type="entry name" value="PyrdxlP-dep_Trfase"/>
</dbReference>
<dbReference type="PANTHER" id="PTHR11680">
    <property type="entry name" value="SERINE HYDROXYMETHYLTRANSFERASE"/>
    <property type="match status" value="1"/>
</dbReference>
<dbReference type="SUPFAM" id="SSF141673">
    <property type="entry name" value="MOSC N-terminal domain-like"/>
    <property type="match status" value="1"/>
</dbReference>
<feature type="region of interest" description="Disordered" evidence="15">
    <location>
        <begin position="1470"/>
        <end position="1599"/>
    </location>
</feature>
<comment type="subcellular location">
    <subcellularLocation>
        <location evidence="4">Mitochondrion</location>
    </subcellularLocation>
</comment>
<dbReference type="CDD" id="cd00378">
    <property type="entry name" value="SHMT"/>
    <property type="match status" value="1"/>
</dbReference>
<dbReference type="Pfam" id="PF03476">
    <property type="entry name" value="MOSC_N"/>
    <property type="match status" value="1"/>
</dbReference>
<evidence type="ECO:0000256" key="5">
    <source>
        <dbReference type="ARBA" id="ARBA00004777"/>
    </source>
</evidence>
<dbReference type="InterPro" id="IPR005302">
    <property type="entry name" value="MoCF_Sase_C"/>
</dbReference>
<feature type="transmembrane region" description="Helical" evidence="16">
    <location>
        <begin position="537"/>
        <end position="559"/>
    </location>
</feature>
<evidence type="ECO:0000256" key="10">
    <source>
        <dbReference type="ARBA" id="ARBA00022946"/>
    </source>
</evidence>
<keyword evidence="16" id="KW-1133">Transmembrane helix</keyword>
<dbReference type="InterPro" id="IPR039429">
    <property type="entry name" value="SHMT-like_dom"/>
</dbReference>
<dbReference type="FunFam" id="3.40.640.10:FF:000097">
    <property type="entry name" value="Serine hydroxymethyltransferase"/>
    <property type="match status" value="1"/>
</dbReference>
<dbReference type="Gene3D" id="3.90.1150.10">
    <property type="entry name" value="Aspartate Aminotransferase, domain 1"/>
    <property type="match status" value="1"/>
</dbReference>
<comment type="catalytic activity">
    <reaction evidence="1 14">
        <text>(6R)-5,10-methylene-5,6,7,8-tetrahydrofolate + glycine + H2O = (6S)-5,6,7,8-tetrahydrofolate + L-serine</text>
        <dbReference type="Rhea" id="RHEA:15481"/>
        <dbReference type="ChEBI" id="CHEBI:15377"/>
        <dbReference type="ChEBI" id="CHEBI:15636"/>
        <dbReference type="ChEBI" id="CHEBI:33384"/>
        <dbReference type="ChEBI" id="CHEBI:57305"/>
        <dbReference type="ChEBI" id="CHEBI:57453"/>
        <dbReference type="EC" id="2.1.2.1"/>
    </reaction>
</comment>
<name>A0A8G1VIK7_9EURO</name>
<dbReference type="InterPro" id="IPR002641">
    <property type="entry name" value="PNPLA_dom"/>
</dbReference>
<dbReference type="UniPathway" id="UPA00193"/>
<dbReference type="Proteomes" id="UP000249526">
    <property type="component" value="Unassembled WGS sequence"/>
</dbReference>
<dbReference type="InterPro" id="IPR015422">
    <property type="entry name" value="PyrdxlP-dep_Trfase_small"/>
</dbReference>
<dbReference type="PANTHER" id="PTHR11680:SF57">
    <property type="entry name" value="SERINE HYDROXYMETHYLTRANSFERASE, MITOCHONDRIAL"/>
    <property type="match status" value="1"/>
</dbReference>
<comment type="function">
    <text evidence="3 14">Interconversion of serine and glycine.</text>
</comment>